<gene>
    <name evidence="5" type="ORF">RO1_24720</name>
</gene>
<dbReference type="Pfam" id="PF14659">
    <property type="entry name" value="Phage_int_SAM_3"/>
    <property type="match status" value="1"/>
</dbReference>
<evidence type="ECO:0000313" key="5">
    <source>
        <dbReference type="EMBL" id="CBL12942.1"/>
    </source>
</evidence>
<dbReference type="GO" id="GO:0003677">
    <property type="term" value="F:DNA binding"/>
    <property type="evidence" value="ECO:0007669"/>
    <property type="project" value="UniProtKB-UniRule"/>
</dbReference>
<dbReference type="SUPFAM" id="SSF56349">
    <property type="entry name" value="DNA breaking-rejoining enzymes"/>
    <property type="match status" value="1"/>
</dbReference>
<dbReference type="InterPro" id="IPR010998">
    <property type="entry name" value="Integrase_recombinase_N"/>
</dbReference>
<evidence type="ECO:0000259" key="4">
    <source>
        <dbReference type="PROSITE" id="PS51900"/>
    </source>
</evidence>
<dbReference type="HOGENOM" id="CLU_1873888_0_0_9"/>
<evidence type="ECO:0000256" key="3">
    <source>
        <dbReference type="PROSITE-ProRule" id="PRU01248"/>
    </source>
</evidence>
<reference evidence="5 6" key="2">
    <citation type="submission" date="2010-03" db="EMBL/GenBank/DDBJ databases">
        <authorList>
            <person name="Pajon A."/>
        </authorList>
    </citation>
    <scope>NUCLEOTIDE SEQUENCE [LARGE SCALE GENOMIC DNA]</scope>
    <source>
        <strain evidence="5 6">XB6B4</strain>
    </source>
</reference>
<evidence type="ECO:0000256" key="2">
    <source>
        <dbReference type="ARBA" id="ARBA00023125"/>
    </source>
</evidence>
<sequence length="136" mass="16409">MAFDKDGKTVLPANIYYDRKKEIYYADKVYKGERIYFAGKTKAEAEKRLRKRLYEIDMHISPQKKSNVTVEELFELYVGEYHPELKPTTVQQYRFLYDYYLKDFIGKVKLKNLLPYHIQKVYNHLVEKKDETGYSE</sequence>
<name>D4L002_9FIRM</name>
<comment type="similarity">
    <text evidence="1">Belongs to the 'phage' integrase family.</text>
</comment>
<dbReference type="InterPro" id="IPR011010">
    <property type="entry name" value="DNA_brk_join_enz"/>
</dbReference>
<dbReference type="InterPro" id="IPR004107">
    <property type="entry name" value="Integrase_SAM-like_N"/>
</dbReference>
<keyword evidence="2 3" id="KW-0238">DNA-binding</keyword>
<dbReference type="PATRIC" id="fig|718255.3.peg.3621"/>
<dbReference type="KEGG" id="rix:RO1_24720"/>
<reference evidence="5 6" key="1">
    <citation type="submission" date="2010-03" db="EMBL/GenBank/DDBJ databases">
        <title>The genome sequence of Roseburia intestinalis XB6B4.</title>
        <authorList>
            <consortium name="metaHIT consortium -- http://www.metahit.eu/"/>
            <person name="Pajon A."/>
            <person name="Turner K."/>
            <person name="Parkhill J."/>
            <person name="Bernalier A."/>
        </authorList>
    </citation>
    <scope>NUCLEOTIDE SEQUENCE [LARGE SCALE GENOMIC DNA]</scope>
    <source>
        <strain evidence="5 6">XB6B4</strain>
    </source>
</reference>
<accession>D4L002</accession>
<evidence type="ECO:0000313" key="6">
    <source>
        <dbReference type="Proteomes" id="UP000008953"/>
    </source>
</evidence>
<dbReference type="RefSeq" id="WP_015521403.1">
    <property type="nucleotide sequence ID" value="NC_021012.1"/>
</dbReference>
<organism evidence="5 6">
    <name type="scientific">Roseburia intestinalis XB6B4</name>
    <dbReference type="NCBI Taxonomy" id="718255"/>
    <lineage>
        <taxon>Bacteria</taxon>
        <taxon>Bacillati</taxon>
        <taxon>Bacillota</taxon>
        <taxon>Clostridia</taxon>
        <taxon>Lachnospirales</taxon>
        <taxon>Lachnospiraceae</taxon>
        <taxon>Roseburia</taxon>
    </lineage>
</organism>
<dbReference type="GO" id="GO:0015074">
    <property type="term" value="P:DNA integration"/>
    <property type="evidence" value="ECO:0007669"/>
    <property type="project" value="InterPro"/>
</dbReference>
<dbReference type="AlphaFoldDB" id="D4L002"/>
<proteinExistence type="inferred from homology"/>
<dbReference type="Gene3D" id="1.10.150.130">
    <property type="match status" value="1"/>
</dbReference>
<dbReference type="Proteomes" id="UP000008953">
    <property type="component" value="Chromosome"/>
</dbReference>
<evidence type="ECO:0000256" key="1">
    <source>
        <dbReference type="ARBA" id="ARBA00008857"/>
    </source>
</evidence>
<dbReference type="PROSITE" id="PS51900">
    <property type="entry name" value="CB"/>
    <property type="match status" value="1"/>
</dbReference>
<dbReference type="InterPro" id="IPR044068">
    <property type="entry name" value="CB"/>
</dbReference>
<feature type="domain" description="Core-binding (CB)" evidence="4">
    <location>
        <begin position="68"/>
        <end position="136"/>
    </location>
</feature>
<dbReference type="EMBL" id="FP929050">
    <property type="protein sequence ID" value="CBL12942.1"/>
    <property type="molecule type" value="Genomic_DNA"/>
</dbReference>
<protein>
    <recommendedName>
        <fullName evidence="4">Core-binding (CB) domain-containing protein</fullName>
    </recommendedName>
</protein>